<dbReference type="SUPFAM" id="SSF49599">
    <property type="entry name" value="TRAF domain-like"/>
    <property type="match status" value="2"/>
</dbReference>
<dbReference type="SUPFAM" id="SSF57850">
    <property type="entry name" value="RING/U-box"/>
    <property type="match status" value="1"/>
</dbReference>
<evidence type="ECO:0000256" key="1">
    <source>
        <dbReference type="ARBA" id="ARBA00022723"/>
    </source>
</evidence>
<dbReference type="Gene3D" id="3.30.40.10">
    <property type="entry name" value="Zinc/RING finger domain, C3HC4 (zinc finger)"/>
    <property type="match status" value="2"/>
</dbReference>
<proteinExistence type="predicted"/>
<feature type="region of interest" description="Disordered" evidence="5">
    <location>
        <begin position="363"/>
        <end position="382"/>
    </location>
</feature>
<name>A0A7C8NI31_ORBOL</name>
<evidence type="ECO:0000256" key="5">
    <source>
        <dbReference type="SAM" id="MobiDB-lite"/>
    </source>
</evidence>
<dbReference type="Pfam" id="PF15965">
    <property type="entry name" value="zf-TRAF_2"/>
    <property type="match status" value="1"/>
</dbReference>
<evidence type="ECO:0000256" key="4">
    <source>
        <dbReference type="PROSITE-ProRule" id="PRU00207"/>
    </source>
</evidence>
<dbReference type="InterPro" id="IPR018957">
    <property type="entry name" value="Znf_C3HC4_RING-type"/>
</dbReference>
<organism evidence="8 9">
    <name type="scientific">Orbilia oligospora</name>
    <name type="common">Nematode-trapping fungus</name>
    <name type="synonym">Arthrobotrys oligospora</name>
    <dbReference type="NCBI Taxonomy" id="2813651"/>
    <lineage>
        <taxon>Eukaryota</taxon>
        <taxon>Fungi</taxon>
        <taxon>Dikarya</taxon>
        <taxon>Ascomycota</taxon>
        <taxon>Pezizomycotina</taxon>
        <taxon>Orbiliomycetes</taxon>
        <taxon>Orbiliales</taxon>
        <taxon>Orbiliaceae</taxon>
        <taxon>Orbilia</taxon>
    </lineage>
</organism>
<accession>A0A7C8NI31</accession>
<dbReference type="PROSITE" id="PS50089">
    <property type="entry name" value="ZF_RING_2"/>
    <property type="match status" value="1"/>
</dbReference>
<keyword evidence="3 4" id="KW-0862">Zinc</keyword>
<dbReference type="PANTHER" id="PTHR10131:SF94">
    <property type="entry name" value="TNF RECEPTOR-ASSOCIATED FACTOR 4"/>
    <property type="match status" value="1"/>
</dbReference>
<evidence type="ECO:0000313" key="8">
    <source>
        <dbReference type="EMBL" id="KAF3108634.1"/>
    </source>
</evidence>
<reference evidence="8 9" key="1">
    <citation type="submission" date="2019-06" db="EMBL/GenBank/DDBJ databases">
        <authorList>
            <person name="Palmer J.M."/>
        </authorList>
    </citation>
    <scope>NUCLEOTIDE SEQUENCE [LARGE SCALE GENOMIC DNA]</scope>
    <source>
        <strain evidence="8 9">TWF102</strain>
    </source>
</reference>
<dbReference type="PANTHER" id="PTHR10131">
    <property type="entry name" value="TNF RECEPTOR ASSOCIATED FACTOR"/>
    <property type="match status" value="1"/>
</dbReference>
<feature type="region of interest" description="Disordered" evidence="5">
    <location>
        <begin position="263"/>
        <end position="282"/>
    </location>
</feature>
<evidence type="ECO:0000259" key="6">
    <source>
        <dbReference type="PROSITE" id="PS50089"/>
    </source>
</evidence>
<dbReference type="InterPro" id="IPR017907">
    <property type="entry name" value="Znf_RING_CS"/>
</dbReference>
<dbReference type="EMBL" id="WIQW01000008">
    <property type="protein sequence ID" value="KAF3108634.1"/>
    <property type="molecule type" value="Genomic_DNA"/>
</dbReference>
<keyword evidence="2 4" id="KW-0863">Zinc-finger</keyword>
<dbReference type="GO" id="GO:0008270">
    <property type="term" value="F:zinc ion binding"/>
    <property type="evidence" value="ECO:0007669"/>
    <property type="project" value="UniProtKB-KW"/>
</dbReference>
<feature type="zinc finger region" description="TRAF-type" evidence="4">
    <location>
        <begin position="165"/>
        <end position="210"/>
    </location>
</feature>
<dbReference type="PROSITE" id="PS50145">
    <property type="entry name" value="ZF_TRAF"/>
    <property type="match status" value="1"/>
</dbReference>
<comment type="caution">
    <text evidence="8">The sequence shown here is derived from an EMBL/GenBank/DDBJ whole genome shotgun (WGS) entry which is preliminary data.</text>
</comment>
<evidence type="ECO:0000313" key="9">
    <source>
        <dbReference type="Proteomes" id="UP000475325"/>
    </source>
</evidence>
<dbReference type="InterPro" id="IPR013083">
    <property type="entry name" value="Znf_RING/FYVE/PHD"/>
</dbReference>
<feature type="domain" description="TRAF-type" evidence="7">
    <location>
        <begin position="165"/>
        <end position="210"/>
    </location>
</feature>
<dbReference type="AlphaFoldDB" id="A0A7C8NI31"/>
<dbReference type="SMART" id="SM00184">
    <property type="entry name" value="RING"/>
    <property type="match status" value="1"/>
</dbReference>
<dbReference type="Pfam" id="PF00097">
    <property type="entry name" value="zf-C3HC4"/>
    <property type="match status" value="1"/>
</dbReference>
<gene>
    <name evidence="8" type="ORF">TWF102_010757</name>
</gene>
<keyword evidence="1 4" id="KW-0479">Metal-binding</keyword>
<dbReference type="Proteomes" id="UP000475325">
    <property type="component" value="Unassembled WGS sequence"/>
</dbReference>
<evidence type="ECO:0000256" key="2">
    <source>
        <dbReference type="ARBA" id="ARBA00022771"/>
    </source>
</evidence>
<protein>
    <recommendedName>
        <fullName evidence="10">RING-type domain-containing protein</fullName>
    </recommendedName>
</protein>
<sequence>MAPSRSSRNSLQSVDLRALDYLTSPSANLLCPICHAPLITPVQTRCLHTFCSACISLSLERSLTCPVDRKPLNHDDVTPAPIMIANLVNDLVVLCPNREKGCTTSCARWLVESHVREDCEYATVKCAKEGCDGMVERREAEGDCVHEEVECAFCQGPIRKLDIEVHYKECPKLSSDCRHCSKSFPNPELADHKLICPEEVIDCAASHFGCSYSSRRSELDEHLSHCHFVALTPILQLHTERIETLELENKAIRQKLDLLVPPRPLPTQISGTNSSTTNDYNSAGRDMTSEMQDYTYHLYSEYEQLRSDVERLNAQIRELDVKQDMARFNEGLRYNDEMAGVRAAINGLRMQLHWLVASRRETGTGGAGSAAGPRSIGGSSVGGDGRRMSGMLYIRRHFRTRSHGANILRSRLR</sequence>
<dbReference type="InterPro" id="IPR001841">
    <property type="entry name" value="Znf_RING"/>
</dbReference>
<feature type="compositionally biased region" description="Polar residues" evidence="5">
    <location>
        <begin position="267"/>
        <end position="281"/>
    </location>
</feature>
<dbReference type="PROSITE" id="PS00518">
    <property type="entry name" value="ZF_RING_1"/>
    <property type="match status" value="1"/>
</dbReference>
<dbReference type="InterPro" id="IPR001293">
    <property type="entry name" value="Znf_TRAF"/>
</dbReference>
<evidence type="ECO:0008006" key="10">
    <source>
        <dbReference type="Google" id="ProtNLM"/>
    </source>
</evidence>
<evidence type="ECO:0000256" key="3">
    <source>
        <dbReference type="ARBA" id="ARBA00022833"/>
    </source>
</evidence>
<evidence type="ECO:0000259" key="7">
    <source>
        <dbReference type="PROSITE" id="PS50145"/>
    </source>
</evidence>
<feature type="domain" description="RING-type" evidence="6">
    <location>
        <begin position="31"/>
        <end position="69"/>
    </location>
</feature>